<dbReference type="EMBL" id="SNWI01000009">
    <property type="protein sequence ID" value="TDN97822.1"/>
    <property type="molecule type" value="Genomic_DNA"/>
</dbReference>
<accession>A0A4R6GR39</accession>
<keyword evidence="1" id="KW-0175">Coiled coil</keyword>
<name>A0A4R6GR39_9BACT</name>
<proteinExistence type="predicted"/>
<feature type="transmembrane region" description="Helical" evidence="2">
    <location>
        <begin position="39"/>
        <end position="60"/>
    </location>
</feature>
<keyword evidence="2" id="KW-0812">Transmembrane</keyword>
<reference evidence="3 4" key="1">
    <citation type="submission" date="2019-03" db="EMBL/GenBank/DDBJ databases">
        <title>Freshwater and sediment microbial communities from various areas in North America, analyzing microbe dynamics in response to fracking.</title>
        <authorList>
            <person name="Lamendella R."/>
        </authorList>
    </citation>
    <scope>NUCLEOTIDE SEQUENCE [LARGE SCALE GENOMIC DNA]</scope>
    <source>
        <strain evidence="3 4">114D</strain>
    </source>
</reference>
<evidence type="ECO:0000313" key="4">
    <source>
        <dbReference type="Proteomes" id="UP000294848"/>
    </source>
</evidence>
<evidence type="ECO:0000256" key="1">
    <source>
        <dbReference type="SAM" id="Coils"/>
    </source>
</evidence>
<feature type="coiled-coil region" evidence="1">
    <location>
        <begin position="57"/>
        <end position="98"/>
    </location>
</feature>
<keyword evidence="2" id="KW-1133">Transmembrane helix</keyword>
<dbReference type="AlphaFoldDB" id="A0A4R6GR39"/>
<evidence type="ECO:0000313" key="3">
    <source>
        <dbReference type="EMBL" id="TDN97822.1"/>
    </source>
</evidence>
<dbReference type="Proteomes" id="UP000294848">
    <property type="component" value="Unassembled WGS sequence"/>
</dbReference>
<evidence type="ECO:0000256" key="2">
    <source>
        <dbReference type="SAM" id="Phobius"/>
    </source>
</evidence>
<sequence>MWIGIALFIIGITIFLWNDSHLDISSSIKSEKFGQFGDFIGGLIGSLWAFSGVILFYVALNEQRKDIKINREALKQQISEFELQRVELEETRKIFEQQHETQVYQRFENTFFQLLHNHNEIVNSLDLRAIKSHKLTNTGRDCFKSFYLNFSTELKDIETSNKREAEVINSYIETYNKYEADLSHYFRNLYNIIKFIDNSEIKNKKIYTNFVRAQLSNYELIFLFYNCLSKNGIDKFKPLVEKYSLLKNINKSQLFEGHVFISKYKEKTFK</sequence>
<dbReference type="Pfam" id="PF16872">
    <property type="entry name" value="putAbiC"/>
    <property type="match status" value="1"/>
</dbReference>
<dbReference type="InterPro" id="IPR031709">
    <property type="entry name" value="PutAbiC"/>
</dbReference>
<protein>
    <submittedName>
        <fullName evidence="3">Putative phage abortive infection protein</fullName>
    </submittedName>
</protein>
<organism evidence="3 4">
    <name type="scientific">Sunxiuqinia elliptica</name>
    <dbReference type="NCBI Taxonomy" id="655355"/>
    <lineage>
        <taxon>Bacteria</taxon>
        <taxon>Pseudomonadati</taxon>
        <taxon>Bacteroidota</taxon>
        <taxon>Bacteroidia</taxon>
        <taxon>Marinilabiliales</taxon>
        <taxon>Prolixibacteraceae</taxon>
        <taxon>Sunxiuqinia</taxon>
    </lineage>
</organism>
<keyword evidence="2" id="KW-0472">Membrane</keyword>
<comment type="caution">
    <text evidence="3">The sequence shown here is derived from an EMBL/GenBank/DDBJ whole genome shotgun (WGS) entry which is preliminary data.</text>
</comment>
<gene>
    <name evidence="3" type="ORF">DET52_109226</name>
</gene>